<proteinExistence type="predicted"/>
<feature type="signal peptide" evidence="2">
    <location>
        <begin position="1"/>
        <end position="17"/>
    </location>
</feature>
<evidence type="ECO:0000256" key="1">
    <source>
        <dbReference type="SAM" id="MobiDB-lite"/>
    </source>
</evidence>
<evidence type="ECO:0000313" key="3">
    <source>
        <dbReference type="EMBL" id="CAF0743464.1"/>
    </source>
</evidence>
<feature type="region of interest" description="Disordered" evidence="1">
    <location>
        <begin position="182"/>
        <end position="203"/>
    </location>
</feature>
<keyword evidence="5" id="KW-1185">Reference proteome</keyword>
<protein>
    <submittedName>
        <fullName evidence="3">Uncharacterized protein</fullName>
    </submittedName>
</protein>
<name>A0A813NRC0_ADIRI</name>
<accession>A0A813NRC0</accession>
<organism evidence="3 5">
    <name type="scientific">Adineta ricciae</name>
    <name type="common">Rotifer</name>
    <dbReference type="NCBI Taxonomy" id="249248"/>
    <lineage>
        <taxon>Eukaryota</taxon>
        <taxon>Metazoa</taxon>
        <taxon>Spiralia</taxon>
        <taxon>Gnathifera</taxon>
        <taxon>Rotifera</taxon>
        <taxon>Eurotatoria</taxon>
        <taxon>Bdelloidea</taxon>
        <taxon>Adinetida</taxon>
        <taxon>Adinetidae</taxon>
        <taxon>Adineta</taxon>
    </lineage>
</organism>
<reference evidence="3" key="1">
    <citation type="submission" date="2021-02" db="EMBL/GenBank/DDBJ databases">
        <authorList>
            <person name="Nowell W R."/>
        </authorList>
    </citation>
    <scope>NUCLEOTIDE SEQUENCE</scope>
</reference>
<feature type="compositionally biased region" description="Basic and acidic residues" evidence="1">
    <location>
        <begin position="182"/>
        <end position="191"/>
    </location>
</feature>
<sequence length="238" mass="27283">MCLWIVFIILTIAECNGNNNTNSTRLLTVLQRQQEYHNVSKSSVLEFPFDLVGHISHISIDTITVRTRYNGTIRIKLACIYTTNMWKAAFLRKHPLEPLTYKPLEAFIKRDDPVRVHVIERSIQSPSAYVFGEVYNLAKNDLNVNKELVRRGLAEAAPTTLSSCDSEYFLLAQDQPQRPDVRLASSRERRSVPQHCSSPRSEIEQEECQHVIDDRHYNYMTIIVSTVAIVAFVANFEA</sequence>
<gene>
    <name evidence="4" type="ORF">EDS130_LOCUS11279</name>
    <name evidence="3" type="ORF">XAT740_LOCUS36</name>
</gene>
<comment type="caution">
    <text evidence="3">The sequence shown here is derived from an EMBL/GenBank/DDBJ whole genome shotgun (WGS) entry which is preliminary data.</text>
</comment>
<feature type="chain" id="PRO_5035682521" evidence="2">
    <location>
        <begin position="18"/>
        <end position="238"/>
    </location>
</feature>
<dbReference type="OrthoDB" id="9992266at2759"/>
<dbReference type="Proteomes" id="UP000663852">
    <property type="component" value="Unassembled WGS sequence"/>
</dbReference>
<evidence type="ECO:0000313" key="5">
    <source>
        <dbReference type="Proteomes" id="UP000663828"/>
    </source>
</evidence>
<dbReference type="EMBL" id="CAJNOR010000001">
    <property type="protein sequence ID" value="CAF0743464.1"/>
    <property type="molecule type" value="Genomic_DNA"/>
</dbReference>
<dbReference type="EMBL" id="CAJNOJ010000041">
    <property type="protein sequence ID" value="CAF0930772.1"/>
    <property type="molecule type" value="Genomic_DNA"/>
</dbReference>
<dbReference type="InterPro" id="IPR035437">
    <property type="entry name" value="SNase_OB-fold_sf"/>
</dbReference>
<evidence type="ECO:0000256" key="2">
    <source>
        <dbReference type="SAM" id="SignalP"/>
    </source>
</evidence>
<evidence type="ECO:0000313" key="4">
    <source>
        <dbReference type="EMBL" id="CAF0930772.1"/>
    </source>
</evidence>
<dbReference type="Proteomes" id="UP000663828">
    <property type="component" value="Unassembled WGS sequence"/>
</dbReference>
<dbReference type="Gene3D" id="2.40.50.90">
    <property type="match status" value="1"/>
</dbReference>
<keyword evidence="2" id="KW-0732">Signal</keyword>
<dbReference type="AlphaFoldDB" id="A0A813NRC0"/>